<evidence type="ECO:0000313" key="2">
    <source>
        <dbReference type="Proteomes" id="UP001374535"/>
    </source>
</evidence>
<sequence length="132" mass="14476">MFAWNKPCSLQRNPEDGRAIIGGIVVEIENHRLNELIVKRGNLQVILHHEGELVIGSGPPGLQPLGLQANIARPVMHNLLPELPIERVDELQDPTCLPEFRVHARCFVRDEVVDVEVEVDAVAEVVGGGKGA</sequence>
<keyword evidence="2" id="KW-1185">Reference proteome</keyword>
<gene>
    <name evidence="1" type="ORF">V8G54_032864</name>
</gene>
<organism evidence="1 2">
    <name type="scientific">Vigna mungo</name>
    <name type="common">Black gram</name>
    <name type="synonym">Phaseolus mungo</name>
    <dbReference type="NCBI Taxonomy" id="3915"/>
    <lineage>
        <taxon>Eukaryota</taxon>
        <taxon>Viridiplantae</taxon>
        <taxon>Streptophyta</taxon>
        <taxon>Embryophyta</taxon>
        <taxon>Tracheophyta</taxon>
        <taxon>Spermatophyta</taxon>
        <taxon>Magnoliopsida</taxon>
        <taxon>eudicotyledons</taxon>
        <taxon>Gunneridae</taxon>
        <taxon>Pentapetalae</taxon>
        <taxon>rosids</taxon>
        <taxon>fabids</taxon>
        <taxon>Fabales</taxon>
        <taxon>Fabaceae</taxon>
        <taxon>Papilionoideae</taxon>
        <taxon>50 kb inversion clade</taxon>
        <taxon>NPAAA clade</taxon>
        <taxon>indigoferoid/millettioid clade</taxon>
        <taxon>Phaseoleae</taxon>
        <taxon>Vigna</taxon>
    </lineage>
</organism>
<name>A0AAQ3RH29_VIGMU</name>
<dbReference type="Proteomes" id="UP001374535">
    <property type="component" value="Chromosome 10"/>
</dbReference>
<dbReference type="EMBL" id="CP144691">
    <property type="protein sequence ID" value="WVY93776.1"/>
    <property type="molecule type" value="Genomic_DNA"/>
</dbReference>
<protein>
    <submittedName>
        <fullName evidence="1">Uncharacterized protein</fullName>
    </submittedName>
</protein>
<reference evidence="1 2" key="1">
    <citation type="journal article" date="2023" name="Life. Sci Alliance">
        <title>Evolutionary insights into 3D genome organization and epigenetic landscape of Vigna mungo.</title>
        <authorList>
            <person name="Junaid A."/>
            <person name="Singh B."/>
            <person name="Bhatia S."/>
        </authorList>
    </citation>
    <scope>NUCLEOTIDE SEQUENCE [LARGE SCALE GENOMIC DNA]</scope>
    <source>
        <strain evidence="1">Urdbean</strain>
    </source>
</reference>
<evidence type="ECO:0000313" key="1">
    <source>
        <dbReference type="EMBL" id="WVY93776.1"/>
    </source>
</evidence>
<dbReference type="AlphaFoldDB" id="A0AAQ3RH29"/>
<proteinExistence type="predicted"/>
<accession>A0AAQ3RH29</accession>